<dbReference type="AlphaFoldDB" id="A0A5C6X2I3"/>
<dbReference type="GO" id="GO:0052689">
    <property type="term" value="F:carboxylic ester hydrolase activity"/>
    <property type="evidence" value="ECO:0007669"/>
    <property type="project" value="TreeGrafter"/>
</dbReference>
<evidence type="ECO:0000313" key="3">
    <source>
        <dbReference type="Proteomes" id="UP000321046"/>
    </source>
</evidence>
<dbReference type="PANTHER" id="PTHR43265">
    <property type="entry name" value="ESTERASE ESTD"/>
    <property type="match status" value="1"/>
</dbReference>
<evidence type="ECO:0000259" key="1">
    <source>
        <dbReference type="Pfam" id="PF12697"/>
    </source>
</evidence>
<name>A0A5C6X2I3_9DELT</name>
<dbReference type="Pfam" id="PF12697">
    <property type="entry name" value="Abhydrolase_6"/>
    <property type="match status" value="1"/>
</dbReference>
<dbReference type="InterPro" id="IPR000073">
    <property type="entry name" value="AB_hydrolase_1"/>
</dbReference>
<sequence>MELRARAARRGEVMDRCRVMMLASSALVAGVVLGASCASGGNANAPAPAEPSSPGQVESEEARVVEVLEEEVRFEAARTTVHGTLTRPRFEGVAASETMRVPAVVLVAGSGPTDRNWESPILPGENGSARLLAQALGEQGIAVLRYDKRATGQTAFPGDLRWEDYLAEIEGALGVLSAHEAIDAERLFVAGHSEGGAHALRALQQEVDSPAGILLLATAGRSLAEVIAWQIENQLLAAGIETSRVQTEVANLERALASIASGQKVRASQVSMYPGVVQLVASLQAQDAQAFSQAILGWSPTEAFAEVEVPVLILSGRKDLQVDPELDARALAEAARSAGVDVELVLVEDADHVLKHQPLAREELNAQHGLLYNQAGRQLDPRVVEAIVDWVQRH</sequence>
<accession>A0A5C6X2I3</accession>
<evidence type="ECO:0000313" key="2">
    <source>
        <dbReference type="EMBL" id="TXD32524.1"/>
    </source>
</evidence>
<dbReference type="Proteomes" id="UP000321046">
    <property type="component" value="Unassembled WGS sequence"/>
</dbReference>
<comment type="caution">
    <text evidence="2">The sequence shown here is derived from an EMBL/GenBank/DDBJ whole genome shotgun (WGS) entry which is preliminary data.</text>
</comment>
<dbReference type="PANTHER" id="PTHR43265:SF1">
    <property type="entry name" value="ESTERASE ESTD"/>
    <property type="match status" value="1"/>
</dbReference>
<dbReference type="SUPFAM" id="SSF53474">
    <property type="entry name" value="alpha/beta-Hydrolases"/>
    <property type="match status" value="1"/>
</dbReference>
<proteinExistence type="predicted"/>
<dbReference type="EMBL" id="VOSL01000126">
    <property type="protein sequence ID" value="TXD32524.1"/>
    <property type="molecule type" value="Genomic_DNA"/>
</dbReference>
<dbReference type="InterPro" id="IPR053145">
    <property type="entry name" value="AB_hydrolase_Est10"/>
</dbReference>
<feature type="domain" description="AB hydrolase-1" evidence="1">
    <location>
        <begin position="104"/>
        <end position="353"/>
    </location>
</feature>
<dbReference type="InterPro" id="IPR029058">
    <property type="entry name" value="AB_hydrolase_fold"/>
</dbReference>
<organism evidence="2 3">
    <name type="scientific">Lujinxingia vulgaris</name>
    <dbReference type="NCBI Taxonomy" id="2600176"/>
    <lineage>
        <taxon>Bacteria</taxon>
        <taxon>Deltaproteobacteria</taxon>
        <taxon>Bradymonadales</taxon>
        <taxon>Lujinxingiaceae</taxon>
        <taxon>Lujinxingia</taxon>
    </lineage>
</organism>
<dbReference type="Gene3D" id="3.40.50.1820">
    <property type="entry name" value="alpha/beta hydrolase"/>
    <property type="match status" value="1"/>
</dbReference>
<gene>
    <name evidence="2" type="ORF">FRC96_17255</name>
</gene>
<protein>
    <submittedName>
        <fullName evidence="2">Lysophospholipase</fullName>
    </submittedName>
</protein>
<dbReference type="OrthoDB" id="1412847at2"/>
<reference evidence="2 3" key="1">
    <citation type="submission" date="2019-08" db="EMBL/GenBank/DDBJ databases">
        <title>Bradymonadales sp. TMQ2.</title>
        <authorList>
            <person name="Liang Q."/>
        </authorList>
    </citation>
    <scope>NUCLEOTIDE SEQUENCE [LARGE SCALE GENOMIC DNA]</scope>
    <source>
        <strain evidence="2 3">TMQ2</strain>
    </source>
</reference>